<evidence type="ECO:0000313" key="2">
    <source>
        <dbReference type="Proteomes" id="UP000003242"/>
    </source>
</evidence>
<gene>
    <name evidence="1" type="ORF">HMPREF0889_0401</name>
</gene>
<comment type="caution">
    <text evidence="1">The sequence shown here is derived from an EMBL/GenBank/DDBJ whole genome shotgun (WGS) entry which is preliminary data.</text>
</comment>
<sequence length="39" mass="4350">MLSVTRDNHIKITRGDSAILQLAWEDEHGVPYLPTEADG</sequence>
<protein>
    <submittedName>
        <fullName evidence="1">Uncharacterized protein</fullName>
    </submittedName>
</protein>
<dbReference type="Proteomes" id="UP000003242">
    <property type="component" value="Unassembled WGS sequence"/>
</dbReference>
<organism evidence="1 2">
    <name type="scientific">Megasphaera lornae</name>
    <dbReference type="NCBI Taxonomy" id="1000568"/>
    <lineage>
        <taxon>Bacteria</taxon>
        <taxon>Bacillati</taxon>
        <taxon>Bacillota</taxon>
        <taxon>Negativicutes</taxon>
        <taxon>Veillonellales</taxon>
        <taxon>Veillonellaceae</taxon>
        <taxon>Megasphaera</taxon>
    </lineage>
</organism>
<dbReference type="AlphaFoldDB" id="D3LV67"/>
<dbReference type="EMBL" id="ADGP01000020">
    <property type="protein sequence ID" value="EFD93995.1"/>
    <property type="molecule type" value="Genomic_DNA"/>
</dbReference>
<accession>D3LV67</accession>
<name>D3LV67_9FIRM</name>
<proteinExistence type="predicted"/>
<evidence type="ECO:0000313" key="1">
    <source>
        <dbReference type="EMBL" id="EFD93995.1"/>
    </source>
</evidence>
<reference evidence="2" key="1">
    <citation type="submission" date="2009-12" db="EMBL/GenBank/DDBJ databases">
        <title>Sequence of Clostridiales genomosp. BVAB3 str. UPII9-5.</title>
        <authorList>
            <person name="Madupu R."/>
            <person name="Durkin A.S."/>
            <person name="Torralba M."/>
            <person name="Methe B."/>
            <person name="Sutton G.G."/>
            <person name="Strausberg R.L."/>
            <person name="Nelson K.E."/>
        </authorList>
    </citation>
    <scope>NUCLEOTIDE SEQUENCE [LARGE SCALE GENOMIC DNA]</scope>
    <source>
        <strain evidence="2">28L</strain>
    </source>
</reference>